<accession>A0AAV9ETR9</accession>
<dbReference type="EMBL" id="JAUJYO010000005">
    <property type="protein sequence ID" value="KAK1316188.1"/>
    <property type="molecule type" value="Genomic_DNA"/>
</dbReference>
<evidence type="ECO:0000313" key="2">
    <source>
        <dbReference type="Proteomes" id="UP001180020"/>
    </source>
</evidence>
<organism evidence="1 2">
    <name type="scientific">Acorus calamus</name>
    <name type="common">Sweet flag</name>
    <dbReference type="NCBI Taxonomy" id="4465"/>
    <lineage>
        <taxon>Eukaryota</taxon>
        <taxon>Viridiplantae</taxon>
        <taxon>Streptophyta</taxon>
        <taxon>Embryophyta</taxon>
        <taxon>Tracheophyta</taxon>
        <taxon>Spermatophyta</taxon>
        <taxon>Magnoliopsida</taxon>
        <taxon>Liliopsida</taxon>
        <taxon>Acoraceae</taxon>
        <taxon>Acorus</taxon>
    </lineage>
</organism>
<evidence type="ECO:0000313" key="1">
    <source>
        <dbReference type="EMBL" id="KAK1316188.1"/>
    </source>
</evidence>
<name>A0AAV9ETR9_ACOCL</name>
<dbReference type="AlphaFoldDB" id="A0AAV9ETR9"/>
<reference evidence="1" key="2">
    <citation type="submission" date="2023-06" db="EMBL/GenBank/DDBJ databases">
        <authorList>
            <person name="Ma L."/>
            <person name="Liu K.-W."/>
            <person name="Li Z."/>
            <person name="Hsiao Y.-Y."/>
            <person name="Qi Y."/>
            <person name="Fu T."/>
            <person name="Tang G."/>
            <person name="Zhang D."/>
            <person name="Sun W.-H."/>
            <person name="Liu D.-K."/>
            <person name="Li Y."/>
            <person name="Chen G.-Z."/>
            <person name="Liu X.-D."/>
            <person name="Liao X.-Y."/>
            <person name="Jiang Y.-T."/>
            <person name="Yu X."/>
            <person name="Hao Y."/>
            <person name="Huang J."/>
            <person name="Zhao X.-W."/>
            <person name="Ke S."/>
            <person name="Chen Y.-Y."/>
            <person name="Wu W.-L."/>
            <person name="Hsu J.-L."/>
            <person name="Lin Y.-F."/>
            <person name="Huang M.-D."/>
            <person name="Li C.-Y."/>
            <person name="Huang L."/>
            <person name="Wang Z.-W."/>
            <person name="Zhao X."/>
            <person name="Zhong W.-Y."/>
            <person name="Peng D.-H."/>
            <person name="Ahmad S."/>
            <person name="Lan S."/>
            <person name="Zhang J.-S."/>
            <person name="Tsai W.-C."/>
            <person name="Van De Peer Y."/>
            <person name="Liu Z.-J."/>
        </authorList>
    </citation>
    <scope>NUCLEOTIDE SEQUENCE</scope>
    <source>
        <strain evidence="1">CP</strain>
        <tissue evidence="1">Leaves</tissue>
    </source>
</reference>
<sequence>MGFSPMLVNKIIEENAVQDVEMLLETLFTYNALQNRSSELLESWDDVFSPFKDVNSSDIEFARPSSCEIEVFLFNILKQYIKAMGGHMIQKLGMGPDFRCSCTMTHQKRWRIDFHEVSFKFTSSACDVRKWEIKMITPANREEGIAPSTHTHRGAGLASRTIIYDPHHPLKSMTPMRRNNSVPRTVFPDPMIQRNIGSTGIKSWKPEKFIHLLNVGTMGSKGNTII</sequence>
<gene>
    <name evidence="1" type="ORF">QJS10_CPA05g00142</name>
</gene>
<protein>
    <submittedName>
        <fullName evidence="1">Uncharacterized protein</fullName>
    </submittedName>
</protein>
<dbReference type="Proteomes" id="UP001180020">
    <property type="component" value="Unassembled WGS sequence"/>
</dbReference>
<comment type="caution">
    <text evidence="1">The sequence shown here is derived from an EMBL/GenBank/DDBJ whole genome shotgun (WGS) entry which is preliminary data.</text>
</comment>
<proteinExistence type="predicted"/>
<reference evidence="1" key="1">
    <citation type="journal article" date="2023" name="Nat. Commun.">
        <title>Diploid and tetraploid genomes of Acorus and the evolution of monocots.</title>
        <authorList>
            <person name="Ma L."/>
            <person name="Liu K.W."/>
            <person name="Li Z."/>
            <person name="Hsiao Y.Y."/>
            <person name="Qi Y."/>
            <person name="Fu T."/>
            <person name="Tang G.D."/>
            <person name="Zhang D."/>
            <person name="Sun W.H."/>
            <person name="Liu D.K."/>
            <person name="Li Y."/>
            <person name="Chen G.Z."/>
            <person name="Liu X.D."/>
            <person name="Liao X.Y."/>
            <person name="Jiang Y.T."/>
            <person name="Yu X."/>
            <person name="Hao Y."/>
            <person name="Huang J."/>
            <person name="Zhao X.W."/>
            <person name="Ke S."/>
            <person name="Chen Y.Y."/>
            <person name="Wu W.L."/>
            <person name="Hsu J.L."/>
            <person name="Lin Y.F."/>
            <person name="Huang M.D."/>
            <person name="Li C.Y."/>
            <person name="Huang L."/>
            <person name="Wang Z.W."/>
            <person name="Zhao X."/>
            <person name="Zhong W.Y."/>
            <person name="Peng D.H."/>
            <person name="Ahmad S."/>
            <person name="Lan S."/>
            <person name="Zhang J.S."/>
            <person name="Tsai W.C."/>
            <person name="Van de Peer Y."/>
            <person name="Liu Z.J."/>
        </authorList>
    </citation>
    <scope>NUCLEOTIDE SEQUENCE</scope>
    <source>
        <strain evidence="1">CP</strain>
    </source>
</reference>
<keyword evidence="2" id="KW-1185">Reference proteome</keyword>